<feature type="region of interest" description="Disordered" evidence="1">
    <location>
        <begin position="255"/>
        <end position="276"/>
    </location>
</feature>
<dbReference type="Proteomes" id="UP000813461">
    <property type="component" value="Unassembled WGS sequence"/>
</dbReference>
<evidence type="ECO:0000313" key="3">
    <source>
        <dbReference type="Proteomes" id="UP000813461"/>
    </source>
</evidence>
<dbReference type="EMBL" id="JAGMVJ010000014">
    <property type="protein sequence ID" value="KAH7082218.1"/>
    <property type="molecule type" value="Genomic_DNA"/>
</dbReference>
<sequence>MLAWLWLERSVPGSSVPFVCASAAISIPAVTEHAASKGQRERDLFKKLFAFPTKRYLVPVDALVTESASEYRICRTQQPRRPLPGLRQLGRGGKGGGDVLLQRREQHKEIPQFILKNRVSGVPGMGDEGAKPGTHCQRRPRRSPPPAGAHHVKKHRESDTTSSSVPRRLQVQQKSSPGELEHGHYLPRPMPSRRRCDNDRQSRRERQANNERPHTLRPLRCPTPKLPASLLRYCGGRMSTAQLRQTWRAPLTGEEPEIGASTTHRTPPARELTKHHMHPRRRAWLGRGYADDITSCQARRQIRVHKERRVMELWNKEMAKRMAERCATV</sequence>
<feature type="region of interest" description="Disordered" evidence="1">
    <location>
        <begin position="79"/>
        <end position="98"/>
    </location>
</feature>
<reference evidence="2" key="1">
    <citation type="journal article" date="2021" name="Nat. Commun.">
        <title>Genetic determinants of endophytism in the Arabidopsis root mycobiome.</title>
        <authorList>
            <person name="Mesny F."/>
            <person name="Miyauchi S."/>
            <person name="Thiergart T."/>
            <person name="Pickel B."/>
            <person name="Atanasova L."/>
            <person name="Karlsson M."/>
            <person name="Huettel B."/>
            <person name="Barry K.W."/>
            <person name="Haridas S."/>
            <person name="Chen C."/>
            <person name="Bauer D."/>
            <person name="Andreopoulos W."/>
            <person name="Pangilinan J."/>
            <person name="LaButti K."/>
            <person name="Riley R."/>
            <person name="Lipzen A."/>
            <person name="Clum A."/>
            <person name="Drula E."/>
            <person name="Henrissat B."/>
            <person name="Kohler A."/>
            <person name="Grigoriev I.V."/>
            <person name="Martin F.M."/>
            <person name="Hacquard S."/>
        </authorList>
    </citation>
    <scope>NUCLEOTIDE SEQUENCE</scope>
    <source>
        <strain evidence="2">MPI-SDFR-AT-0120</strain>
    </source>
</reference>
<comment type="caution">
    <text evidence="2">The sequence shown here is derived from an EMBL/GenBank/DDBJ whole genome shotgun (WGS) entry which is preliminary data.</text>
</comment>
<protein>
    <submittedName>
        <fullName evidence="2">Uncharacterized protein</fullName>
    </submittedName>
</protein>
<accession>A0A8K0R371</accession>
<evidence type="ECO:0000256" key="1">
    <source>
        <dbReference type="SAM" id="MobiDB-lite"/>
    </source>
</evidence>
<feature type="region of interest" description="Disordered" evidence="1">
    <location>
        <begin position="115"/>
        <end position="223"/>
    </location>
</feature>
<evidence type="ECO:0000313" key="2">
    <source>
        <dbReference type="EMBL" id="KAH7082218.1"/>
    </source>
</evidence>
<name>A0A8K0R371_9PLEO</name>
<feature type="compositionally biased region" description="Basic and acidic residues" evidence="1">
    <location>
        <begin position="194"/>
        <end position="214"/>
    </location>
</feature>
<dbReference type="AlphaFoldDB" id="A0A8K0R371"/>
<feature type="compositionally biased region" description="Low complexity" evidence="1">
    <location>
        <begin position="79"/>
        <end position="89"/>
    </location>
</feature>
<organism evidence="2 3">
    <name type="scientific">Paraphoma chrysanthemicola</name>
    <dbReference type="NCBI Taxonomy" id="798071"/>
    <lineage>
        <taxon>Eukaryota</taxon>
        <taxon>Fungi</taxon>
        <taxon>Dikarya</taxon>
        <taxon>Ascomycota</taxon>
        <taxon>Pezizomycotina</taxon>
        <taxon>Dothideomycetes</taxon>
        <taxon>Pleosporomycetidae</taxon>
        <taxon>Pleosporales</taxon>
        <taxon>Pleosporineae</taxon>
        <taxon>Phaeosphaeriaceae</taxon>
        <taxon>Paraphoma</taxon>
    </lineage>
</organism>
<gene>
    <name evidence="2" type="ORF">FB567DRAFT_605464</name>
</gene>
<feature type="compositionally biased region" description="Polar residues" evidence="1">
    <location>
        <begin position="160"/>
        <end position="176"/>
    </location>
</feature>
<keyword evidence="3" id="KW-1185">Reference proteome</keyword>
<proteinExistence type="predicted"/>